<dbReference type="InterPro" id="IPR016181">
    <property type="entry name" value="Acyl_CoA_acyltransferase"/>
</dbReference>
<dbReference type="EMBL" id="CP069534">
    <property type="protein sequence ID" value="QRP71570.1"/>
    <property type="molecule type" value="Genomic_DNA"/>
</dbReference>
<dbReference type="EMBL" id="CP066007">
    <property type="protein sequence ID" value="QQB45919.1"/>
    <property type="molecule type" value="Genomic_DNA"/>
</dbReference>
<dbReference type="PANTHER" id="PTHR43877">
    <property type="entry name" value="AMINOALKYLPHOSPHONATE N-ACETYLTRANSFERASE-RELATED-RELATED"/>
    <property type="match status" value="1"/>
</dbReference>
<sequence>MPTVTVSPAGPRDVDELQQLSIDTFTETFGRLYPAADLDYFLTTTYSTEALVSLLRSRKHSVWIARNGQVAVGYVLVGPCGLPHPDVTEGDGELKRLYIRGTHQGSGLGGVLMKLGMDWLDQHYATQWLGVWSQNLGAQRFYSRFGFHKAGEYRFKVGDQRDHEFIFRRG</sequence>
<keyword evidence="1 4" id="KW-0808">Transferase</keyword>
<dbReference type="InterPro" id="IPR050832">
    <property type="entry name" value="Bact_Acetyltransf"/>
</dbReference>
<evidence type="ECO:0000259" key="3">
    <source>
        <dbReference type="PROSITE" id="PS51186"/>
    </source>
</evidence>
<gene>
    <name evidence="4" type="ORF">I6I10_10675</name>
    <name evidence="5" type="ORF">I6J21_05465</name>
</gene>
<dbReference type="OrthoDB" id="143110at2"/>
<organism evidence="4 6">
    <name type="scientific">Corynebacterium glucuronolyticum</name>
    <dbReference type="NCBI Taxonomy" id="39791"/>
    <lineage>
        <taxon>Bacteria</taxon>
        <taxon>Bacillati</taxon>
        <taxon>Actinomycetota</taxon>
        <taxon>Actinomycetes</taxon>
        <taxon>Mycobacteriales</taxon>
        <taxon>Corynebacteriaceae</taxon>
        <taxon>Corynebacterium</taxon>
    </lineage>
</organism>
<protein>
    <submittedName>
        <fullName evidence="4">GNAT family N-acetyltransferase</fullName>
    </submittedName>
</protein>
<evidence type="ECO:0000313" key="6">
    <source>
        <dbReference type="Proteomes" id="UP000596145"/>
    </source>
</evidence>
<dbReference type="Proteomes" id="UP000596145">
    <property type="component" value="Chromosome"/>
</dbReference>
<dbReference type="PROSITE" id="PS51186">
    <property type="entry name" value="GNAT"/>
    <property type="match status" value="1"/>
</dbReference>
<evidence type="ECO:0000256" key="1">
    <source>
        <dbReference type="ARBA" id="ARBA00022679"/>
    </source>
</evidence>
<dbReference type="RefSeq" id="WP_005396097.1">
    <property type="nucleotide sequence ID" value="NZ_CP066007.1"/>
</dbReference>
<accession>A0A7T4EEJ5</accession>
<evidence type="ECO:0000313" key="4">
    <source>
        <dbReference type="EMBL" id="QQB45919.1"/>
    </source>
</evidence>
<dbReference type="CDD" id="cd04301">
    <property type="entry name" value="NAT_SF"/>
    <property type="match status" value="1"/>
</dbReference>
<dbReference type="PANTHER" id="PTHR43877:SF2">
    <property type="entry name" value="AMINOALKYLPHOSPHONATE N-ACETYLTRANSFERASE-RELATED"/>
    <property type="match status" value="1"/>
</dbReference>
<dbReference type="GO" id="GO:0016747">
    <property type="term" value="F:acyltransferase activity, transferring groups other than amino-acyl groups"/>
    <property type="evidence" value="ECO:0007669"/>
    <property type="project" value="InterPro"/>
</dbReference>
<dbReference type="SUPFAM" id="SSF55729">
    <property type="entry name" value="Acyl-CoA N-acyltransferases (Nat)"/>
    <property type="match status" value="1"/>
</dbReference>
<evidence type="ECO:0000313" key="5">
    <source>
        <dbReference type="EMBL" id="QRP71570.1"/>
    </source>
</evidence>
<dbReference type="Pfam" id="PF00583">
    <property type="entry name" value="Acetyltransf_1"/>
    <property type="match status" value="1"/>
</dbReference>
<evidence type="ECO:0000256" key="2">
    <source>
        <dbReference type="ARBA" id="ARBA00023315"/>
    </source>
</evidence>
<dbReference type="Gene3D" id="3.40.630.30">
    <property type="match status" value="1"/>
</dbReference>
<dbReference type="Proteomes" id="UP000617681">
    <property type="component" value="Chromosome"/>
</dbReference>
<dbReference type="InterPro" id="IPR000182">
    <property type="entry name" value="GNAT_dom"/>
</dbReference>
<feature type="domain" description="N-acetyltransferase" evidence="3">
    <location>
        <begin position="4"/>
        <end position="170"/>
    </location>
</feature>
<dbReference type="GeneID" id="92759846"/>
<keyword evidence="2" id="KW-0012">Acyltransferase</keyword>
<proteinExistence type="predicted"/>
<reference evidence="4 6" key="1">
    <citation type="submission" date="2020-12" db="EMBL/GenBank/DDBJ databases">
        <title>FDA dAtabase for Regulatory Grade micrObial Sequences (FDA-ARGOS): Supporting development and validation of Infectious Disease Dx tests.</title>
        <authorList>
            <person name="Sproer C."/>
            <person name="Gronow S."/>
            <person name="Severitt S."/>
            <person name="Schroder I."/>
            <person name="Tallon L."/>
            <person name="Sadzewicz L."/>
            <person name="Zhao X."/>
            <person name="Boylan J."/>
            <person name="Ott S."/>
            <person name="Bowen H."/>
            <person name="Vavikolanu K."/>
            <person name="Mehta A."/>
            <person name="Aluvathingal J."/>
            <person name="Nadendla S."/>
            <person name="Lowell S."/>
            <person name="Myers T."/>
            <person name="Yan Y."/>
            <person name="Sichtig H."/>
        </authorList>
    </citation>
    <scope>NUCLEOTIDE SEQUENCE [LARGE SCALE GENOMIC DNA]</scope>
    <source>
        <strain evidence="4 6">FDAARGOS_1053</strain>
        <strain evidence="5">FDAARGOS_1191</strain>
    </source>
</reference>
<name>A0A7T4EEJ5_9CORY</name>
<dbReference type="AlphaFoldDB" id="A0A7T4EEJ5"/>